<evidence type="ECO:0000313" key="5">
    <source>
        <dbReference type="EMBL" id="CAG8843952.1"/>
    </source>
</evidence>
<dbReference type="PRINTS" id="PR00499">
    <property type="entry name" value="P67PHOX"/>
</dbReference>
<protein>
    <submittedName>
        <fullName evidence="5">2964_t:CDS:1</fullName>
    </submittedName>
</protein>
<dbReference type="Pfam" id="PF00018">
    <property type="entry name" value="SH3_1"/>
    <property type="match status" value="1"/>
</dbReference>
<feature type="compositionally biased region" description="Polar residues" evidence="3">
    <location>
        <begin position="103"/>
        <end position="153"/>
    </location>
</feature>
<feature type="compositionally biased region" description="Polar residues" evidence="3">
    <location>
        <begin position="64"/>
        <end position="84"/>
    </location>
</feature>
<dbReference type="SMART" id="SM00326">
    <property type="entry name" value="SH3"/>
    <property type="match status" value="1"/>
</dbReference>
<dbReference type="Proteomes" id="UP000789901">
    <property type="component" value="Unassembled WGS sequence"/>
</dbReference>
<reference evidence="5 6" key="1">
    <citation type="submission" date="2021-06" db="EMBL/GenBank/DDBJ databases">
        <authorList>
            <person name="Kallberg Y."/>
            <person name="Tangrot J."/>
            <person name="Rosling A."/>
        </authorList>
    </citation>
    <scope>NUCLEOTIDE SEQUENCE [LARGE SCALE GENOMIC DNA]</scope>
    <source>
        <strain evidence="5 6">120-4 pot B 10/14</strain>
    </source>
</reference>
<feature type="region of interest" description="Disordered" evidence="3">
    <location>
        <begin position="1"/>
        <end position="156"/>
    </location>
</feature>
<dbReference type="PRINTS" id="PR00452">
    <property type="entry name" value="SH3DOMAIN"/>
</dbReference>
<evidence type="ECO:0000256" key="1">
    <source>
        <dbReference type="ARBA" id="ARBA00022443"/>
    </source>
</evidence>
<evidence type="ECO:0000313" key="6">
    <source>
        <dbReference type="Proteomes" id="UP000789901"/>
    </source>
</evidence>
<comment type="caution">
    <text evidence="5">The sequence shown here is derived from an EMBL/GenBank/DDBJ whole genome shotgun (WGS) entry which is preliminary data.</text>
</comment>
<evidence type="ECO:0000259" key="4">
    <source>
        <dbReference type="PROSITE" id="PS50002"/>
    </source>
</evidence>
<feature type="compositionally biased region" description="Polar residues" evidence="3">
    <location>
        <begin position="1"/>
        <end position="53"/>
    </location>
</feature>
<name>A0ABN7WYQ7_GIGMA</name>
<dbReference type="PROSITE" id="PS50002">
    <property type="entry name" value="SH3"/>
    <property type="match status" value="1"/>
</dbReference>
<feature type="non-terminal residue" evidence="5">
    <location>
        <position position="216"/>
    </location>
</feature>
<dbReference type="SUPFAM" id="SSF50044">
    <property type="entry name" value="SH3-domain"/>
    <property type="match status" value="1"/>
</dbReference>
<dbReference type="Gene3D" id="2.30.30.40">
    <property type="entry name" value="SH3 Domains"/>
    <property type="match status" value="1"/>
</dbReference>
<keyword evidence="6" id="KW-1185">Reference proteome</keyword>
<evidence type="ECO:0000256" key="3">
    <source>
        <dbReference type="SAM" id="MobiDB-lite"/>
    </source>
</evidence>
<evidence type="ECO:0000256" key="2">
    <source>
        <dbReference type="PROSITE-ProRule" id="PRU00192"/>
    </source>
</evidence>
<proteinExistence type="predicted"/>
<sequence length="216" mass="24614">GVPTTHMPTQNQLAMNSSQDPRVSSPGSSTSIGRNNSRLRGQFPQQMYQNQGFYNVPYDPRQQPPQAYNNDPRQQPPQAYNNDPRQPPPQAYNNDPRQPPPQAYNNDPRQPPSQAYNNDPRQSPPQAYNNDPRQPPQQSYNNMFTTQRPNGTGVQRMDDGRQVLFLVKALYDYKTTSAEEIPFLTNDVIAVLGTNPDGWWEGELLDDTRKKRGLFP</sequence>
<dbReference type="EMBL" id="CAJVQB010074136">
    <property type="protein sequence ID" value="CAG8843952.1"/>
    <property type="molecule type" value="Genomic_DNA"/>
</dbReference>
<dbReference type="InterPro" id="IPR001452">
    <property type="entry name" value="SH3_domain"/>
</dbReference>
<gene>
    <name evidence="5" type="ORF">GMARGA_LOCUS36817</name>
</gene>
<keyword evidence="1 2" id="KW-0728">SH3 domain</keyword>
<accession>A0ABN7WYQ7</accession>
<feature type="non-terminal residue" evidence="5">
    <location>
        <position position="1"/>
    </location>
</feature>
<feature type="domain" description="SH3" evidence="4">
    <location>
        <begin position="162"/>
        <end position="216"/>
    </location>
</feature>
<dbReference type="InterPro" id="IPR036028">
    <property type="entry name" value="SH3-like_dom_sf"/>
</dbReference>
<organism evidence="5 6">
    <name type="scientific">Gigaspora margarita</name>
    <dbReference type="NCBI Taxonomy" id="4874"/>
    <lineage>
        <taxon>Eukaryota</taxon>
        <taxon>Fungi</taxon>
        <taxon>Fungi incertae sedis</taxon>
        <taxon>Mucoromycota</taxon>
        <taxon>Glomeromycotina</taxon>
        <taxon>Glomeromycetes</taxon>
        <taxon>Diversisporales</taxon>
        <taxon>Gigasporaceae</taxon>
        <taxon>Gigaspora</taxon>
    </lineage>
</organism>
<dbReference type="CDD" id="cd00174">
    <property type="entry name" value="SH3"/>
    <property type="match status" value="1"/>
</dbReference>